<dbReference type="PRINTS" id="PR00996">
    <property type="entry name" value="CHERMTFRASE"/>
</dbReference>
<keyword evidence="5" id="KW-0949">S-adenosyl-L-methionine</keyword>
<feature type="domain" description="CheR-type methyltransferase" evidence="6">
    <location>
        <begin position="1"/>
        <end position="260"/>
    </location>
</feature>
<sequence>MAPISEADLRLVRALVAEDAGIELDEGRSHLVEAGLWDVARERGLDGPEAVLARLRTGRDPGLRRRVVEAMTIHESSFFRDGHPFEALRDVVLPALVRARRAERRLRIWSAAAAAGQEAYSVAMLLVDHFPQVAQWDVEILGTDIARDQVERARTGVFGEHELRRGVPEALRRRHFEAVEGGWRASARLRRLVRFEVVNLAGAWPRLPRMDLVLLRNVLIYFPLDLRERVLERTRRVMADDGWLLLGATETTIRLGARFERVVVGATAFYRPALESSGVGQV</sequence>
<keyword evidence="4 7" id="KW-0808">Transferase</keyword>
<protein>
    <recommendedName>
        <fullName evidence="2">protein-glutamate O-methyltransferase</fullName>
        <ecNumber evidence="2">2.1.1.80</ecNumber>
    </recommendedName>
</protein>
<dbReference type="Gene3D" id="3.40.50.150">
    <property type="entry name" value="Vaccinia Virus protein VP39"/>
    <property type="match status" value="1"/>
</dbReference>
<dbReference type="EC" id="2.1.1.80" evidence="2"/>
<evidence type="ECO:0000256" key="1">
    <source>
        <dbReference type="ARBA" id="ARBA00001541"/>
    </source>
</evidence>
<dbReference type="GO" id="GO:0008983">
    <property type="term" value="F:protein-glutamate O-methyltransferase activity"/>
    <property type="evidence" value="ECO:0007669"/>
    <property type="project" value="UniProtKB-EC"/>
</dbReference>
<organism evidence="7 8">
    <name type="scientific">Inmirania thermothiophila</name>
    <dbReference type="NCBI Taxonomy" id="1750597"/>
    <lineage>
        <taxon>Bacteria</taxon>
        <taxon>Pseudomonadati</taxon>
        <taxon>Pseudomonadota</taxon>
        <taxon>Gammaproteobacteria</taxon>
        <taxon>Chromatiales</taxon>
        <taxon>Ectothiorhodospiraceae</taxon>
        <taxon>Inmirania</taxon>
    </lineage>
</organism>
<evidence type="ECO:0000256" key="5">
    <source>
        <dbReference type="ARBA" id="ARBA00022691"/>
    </source>
</evidence>
<dbReference type="InterPro" id="IPR050903">
    <property type="entry name" value="Bact_Chemotaxis_MeTrfase"/>
</dbReference>
<evidence type="ECO:0000259" key="6">
    <source>
        <dbReference type="PROSITE" id="PS50123"/>
    </source>
</evidence>
<dbReference type="Proteomes" id="UP000276634">
    <property type="component" value="Unassembled WGS sequence"/>
</dbReference>
<dbReference type="OrthoDB" id="9816309at2"/>
<gene>
    <name evidence="7" type="ORF">EDC57_1719</name>
</gene>
<dbReference type="GO" id="GO:0032259">
    <property type="term" value="P:methylation"/>
    <property type="evidence" value="ECO:0007669"/>
    <property type="project" value="UniProtKB-KW"/>
</dbReference>
<evidence type="ECO:0000313" key="7">
    <source>
        <dbReference type="EMBL" id="ROR32517.1"/>
    </source>
</evidence>
<comment type="caution">
    <text evidence="7">The sequence shown here is derived from an EMBL/GenBank/DDBJ whole genome shotgun (WGS) entry which is preliminary data.</text>
</comment>
<dbReference type="InterPro" id="IPR000780">
    <property type="entry name" value="CheR_MeTrfase"/>
</dbReference>
<dbReference type="Pfam" id="PF01739">
    <property type="entry name" value="CheR"/>
    <property type="match status" value="1"/>
</dbReference>
<accession>A0A3N1Y5F9</accession>
<evidence type="ECO:0000313" key="8">
    <source>
        <dbReference type="Proteomes" id="UP000276634"/>
    </source>
</evidence>
<keyword evidence="3 7" id="KW-0489">Methyltransferase</keyword>
<dbReference type="PANTHER" id="PTHR24422:SF21">
    <property type="entry name" value="CHEMOTAXIS PROTEIN METHYLTRANSFERASE 1"/>
    <property type="match status" value="1"/>
</dbReference>
<proteinExistence type="predicted"/>
<reference evidence="7 8" key="1">
    <citation type="submission" date="2018-11" db="EMBL/GenBank/DDBJ databases">
        <title>Genomic Encyclopedia of Type Strains, Phase IV (KMG-IV): sequencing the most valuable type-strain genomes for metagenomic binning, comparative biology and taxonomic classification.</title>
        <authorList>
            <person name="Goeker M."/>
        </authorList>
    </citation>
    <scope>NUCLEOTIDE SEQUENCE [LARGE SCALE GENOMIC DNA]</scope>
    <source>
        <strain evidence="7 8">DSM 100275</strain>
    </source>
</reference>
<dbReference type="SUPFAM" id="SSF53335">
    <property type="entry name" value="S-adenosyl-L-methionine-dependent methyltransferases"/>
    <property type="match status" value="1"/>
</dbReference>
<name>A0A3N1Y5F9_9GAMM</name>
<dbReference type="SMART" id="SM00138">
    <property type="entry name" value="MeTrc"/>
    <property type="match status" value="1"/>
</dbReference>
<dbReference type="PROSITE" id="PS50123">
    <property type="entry name" value="CHER"/>
    <property type="match status" value="1"/>
</dbReference>
<dbReference type="InterPro" id="IPR036804">
    <property type="entry name" value="CheR_N_sf"/>
</dbReference>
<evidence type="ECO:0000256" key="3">
    <source>
        <dbReference type="ARBA" id="ARBA00022603"/>
    </source>
</evidence>
<evidence type="ECO:0000256" key="4">
    <source>
        <dbReference type="ARBA" id="ARBA00022679"/>
    </source>
</evidence>
<evidence type="ECO:0000256" key="2">
    <source>
        <dbReference type="ARBA" id="ARBA00012534"/>
    </source>
</evidence>
<keyword evidence="8" id="KW-1185">Reference proteome</keyword>
<dbReference type="AlphaFoldDB" id="A0A3N1Y5F9"/>
<dbReference type="EMBL" id="RJVI01000002">
    <property type="protein sequence ID" value="ROR32517.1"/>
    <property type="molecule type" value="Genomic_DNA"/>
</dbReference>
<dbReference type="PANTHER" id="PTHR24422">
    <property type="entry name" value="CHEMOTAXIS PROTEIN METHYLTRANSFERASE"/>
    <property type="match status" value="1"/>
</dbReference>
<dbReference type="InterPro" id="IPR029063">
    <property type="entry name" value="SAM-dependent_MTases_sf"/>
</dbReference>
<dbReference type="Gene3D" id="1.10.155.10">
    <property type="entry name" value="Chemotaxis receptor methyltransferase CheR, N-terminal domain"/>
    <property type="match status" value="1"/>
</dbReference>
<dbReference type="RefSeq" id="WP_123401446.1">
    <property type="nucleotide sequence ID" value="NZ_RJVI01000002.1"/>
</dbReference>
<comment type="catalytic activity">
    <reaction evidence="1">
        <text>L-glutamyl-[protein] + S-adenosyl-L-methionine = [protein]-L-glutamate 5-O-methyl ester + S-adenosyl-L-homocysteine</text>
        <dbReference type="Rhea" id="RHEA:24452"/>
        <dbReference type="Rhea" id="RHEA-COMP:10208"/>
        <dbReference type="Rhea" id="RHEA-COMP:10311"/>
        <dbReference type="ChEBI" id="CHEBI:29973"/>
        <dbReference type="ChEBI" id="CHEBI:57856"/>
        <dbReference type="ChEBI" id="CHEBI:59789"/>
        <dbReference type="ChEBI" id="CHEBI:82795"/>
        <dbReference type="EC" id="2.1.1.80"/>
    </reaction>
</comment>
<dbReference type="InterPro" id="IPR022642">
    <property type="entry name" value="CheR_C"/>
</dbReference>
<dbReference type="SUPFAM" id="SSF47757">
    <property type="entry name" value="Chemotaxis receptor methyltransferase CheR, N-terminal domain"/>
    <property type="match status" value="1"/>
</dbReference>